<keyword evidence="3" id="KW-1185">Reference proteome</keyword>
<feature type="region of interest" description="Disordered" evidence="1">
    <location>
        <begin position="85"/>
        <end position="105"/>
    </location>
</feature>
<evidence type="ECO:0008006" key="4">
    <source>
        <dbReference type="Google" id="ProtNLM"/>
    </source>
</evidence>
<sequence length="682" mass="74636">MRRSVHRLISATTRFDSVTNGALSLMADVARLYLMRIGEASRARADLATCPKRCNSWDGQAHDTVTDDETLLPRRMSAGDFCEIPPSEERSSAAQPGLSKKDDADDDIDSMLDGLNLGCLLLHDMDECIADDIAGAIPPHLPPLVSLAEPSEEENIADLSVNDKQPTFNATIASTVTSSIVIETAEPENVAEGSPENTRAQVLQVAMSSLAELDPEIVKDKPLYAFYRQDTKFDATCAPDEALPDFEIPEDAYDSSVEVIARQLAKVDKIKPGQPMFLQGNSTQRNVLGDLEEQWRQARYSQLEDIDDSVAVLALQEMESSSTPLRPQRLDDSEDSLHIDYSADTHRDDSHVDTDIDMEQQEIQCSDIGLAEDVLDMDMDVDMDLDILGILPDDQEMDGSRHGTDIDEPLLESSTLDTQDHLEPAKEDVEEPLVPVDLPISSGLRGTDREHWAHEWLTPEMKDRLCRMSADDIVPCDSLFLDDPWITNRNAIDDIARAFVDSEGGGHLHEAMPSEKLGPHGRKAPGSSVSALRWTLHQAMQTRGASSTESLYTGRSSLAGGVAGDGVDQYISRMFSLIRPSAEEEAEQVVSGALSAAKDKEAGASGDSRKAAPEQDKLMVQLIAGAEKRVPWSQNKLDIHVIESNIANRVPQKAEVSQPVLPTSLADMPLASRLSFHPASLN</sequence>
<comment type="caution">
    <text evidence="2">The sequence shown here is derived from an EMBL/GenBank/DDBJ whole genome shotgun (WGS) entry which is preliminary data.</text>
</comment>
<dbReference type="OrthoDB" id="5592728at2759"/>
<organism evidence="2 3">
    <name type="scientific">Coemansia thaxteri</name>
    <dbReference type="NCBI Taxonomy" id="2663907"/>
    <lineage>
        <taxon>Eukaryota</taxon>
        <taxon>Fungi</taxon>
        <taxon>Fungi incertae sedis</taxon>
        <taxon>Zoopagomycota</taxon>
        <taxon>Kickxellomycotina</taxon>
        <taxon>Kickxellomycetes</taxon>
        <taxon>Kickxellales</taxon>
        <taxon>Kickxellaceae</taxon>
        <taxon>Coemansia</taxon>
    </lineage>
</organism>
<evidence type="ECO:0000256" key="1">
    <source>
        <dbReference type="SAM" id="MobiDB-lite"/>
    </source>
</evidence>
<evidence type="ECO:0000313" key="2">
    <source>
        <dbReference type="EMBL" id="KAJ2007065.1"/>
    </source>
</evidence>
<reference evidence="2" key="1">
    <citation type="submission" date="2022-07" db="EMBL/GenBank/DDBJ databases">
        <title>Phylogenomic reconstructions and comparative analyses of Kickxellomycotina fungi.</title>
        <authorList>
            <person name="Reynolds N.K."/>
            <person name="Stajich J.E."/>
            <person name="Barry K."/>
            <person name="Grigoriev I.V."/>
            <person name="Crous P."/>
            <person name="Smith M.E."/>
        </authorList>
    </citation>
    <scope>NUCLEOTIDE SEQUENCE</scope>
    <source>
        <strain evidence="2">IMI 214461</strain>
    </source>
</reference>
<gene>
    <name evidence="2" type="ORF">H4R26_001011</name>
</gene>
<dbReference type="Proteomes" id="UP001150907">
    <property type="component" value="Unassembled WGS sequence"/>
</dbReference>
<proteinExistence type="predicted"/>
<dbReference type="EMBL" id="JANBQF010000038">
    <property type="protein sequence ID" value="KAJ2007065.1"/>
    <property type="molecule type" value="Genomic_DNA"/>
</dbReference>
<dbReference type="CDD" id="cd00076">
    <property type="entry name" value="HFD_SF"/>
    <property type="match status" value="1"/>
</dbReference>
<protein>
    <recommendedName>
        <fullName evidence="4">Bromodomain associated domain-containing protein</fullName>
    </recommendedName>
</protein>
<evidence type="ECO:0000313" key="3">
    <source>
        <dbReference type="Proteomes" id="UP001150907"/>
    </source>
</evidence>
<dbReference type="AlphaFoldDB" id="A0A9W8ELK4"/>
<accession>A0A9W8ELK4</accession>
<name>A0A9W8ELK4_9FUNG</name>